<feature type="region of interest" description="Disordered" evidence="1">
    <location>
        <begin position="1"/>
        <end position="44"/>
    </location>
</feature>
<evidence type="ECO:0000313" key="3">
    <source>
        <dbReference type="Proteomes" id="UP000054007"/>
    </source>
</evidence>
<dbReference type="AlphaFoldDB" id="A0A0D7BF31"/>
<feature type="compositionally biased region" description="Low complexity" evidence="1">
    <location>
        <begin position="113"/>
        <end position="136"/>
    </location>
</feature>
<accession>A0A0D7BF31</accession>
<feature type="compositionally biased region" description="Polar residues" evidence="1">
    <location>
        <begin position="102"/>
        <end position="112"/>
    </location>
</feature>
<name>A0A0D7BF31_9AGAR</name>
<dbReference type="EMBL" id="KN880489">
    <property type="protein sequence ID" value="KIY69147.1"/>
    <property type="molecule type" value="Genomic_DNA"/>
</dbReference>
<keyword evidence="3" id="KW-1185">Reference proteome</keyword>
<reference evidence="2 3" key="1">
    <citation type="journal article" date="2015" name="Fungal Genet. Biol.">
        <title>Evolution of novel wood decay mechanisms in Agaricales revealed by the genome sequences of Fistulina hepatica and Cylindrobasidium torrendii.</title>
        <authorList>
            <person name="Floudas D."/>
            <person name="Held B.W."/>
            <person name="Riley R."/>
            <person name="Nagy L.G."/>
            <person name="Koehler G."/>
            <person name="Ransdell A.S."/>
            <person name="Younus H."/>
            <person name="Chow J."/>
            <person name="Chiniquy J."/>
            <person name="Lipzen A."/>
            <person name="Tritt A."/>
            <person name="Sun H."/>
            <person name="Haridas S."/>
            <person name="LaButti K."/>
            <person name="Ohm R.A."/>
            <person name="Kues U."/>
            <person name="Blanchette R.A."/>
            <person name="Grigoriev I.V."/>
            <person name="Minto R.E."/>
            <person name="Hibbett D.S."/>
        </authorList>
    </citation>
    <scope>NUCLEOTIDE SEQUENCE [LARGE SCALE GENOMIC DNA]</scope>
    <source>
        <strain evidence="2 3">FP15055 ss-10</strain>
    </source>
</reference>
<evidence type="ECO:0000313" key="2">
    <source>
        <dbReference type="EMBL" id="KIY69147.1"/>
    </source>
</evidence>
<sequence>MPNSGVHFELPKPPADRPRKPAAVYPAVAQSKGSTGQRKDSHDLHWKWSTLSAASFELGDGEMESATAVKHALRGYHQSLVNHIESAASKLSSPPNGHHLQATEQSECSQVPSGYSGSSASYQASSSGSSAKSSSISEDHMRRA</sequence>
<organism evidence="2 3">
    <name type="scientific">Cylindrobasidium torrendii FP15055 ss-10</name>
    <dbReference type="NCBI Taxonomy" id="1314674"/>
    <lineage>
        <taxon>Eukaryota</taxon>
        <taxon>Fungi</taxon>
        <taxon>Dikarya</taxon>
        <taxon>Basidiomycota</taxon>
        <taxon>Agaricomycotina</taxon>
        <taxon>Agaricomycetes</taxon>
        <taxon>Agaricomycetidae</taxon>
        <taxon>Agaricales</taxon>
        <taxon>Marasmiineae</taxon>
        <taxon>Physalacriaceae</taxon>
        <taxon>Cylindrobasidium</taxon>
    </lineage>
</organism>
<proteinExistence type="predicted"/>
<evidence type="ECO:0000256" key="1">
    <source>
        <dbReference type="SAM" id="MobiDB-lite"/>
    </source>
</evidence>
<protein>
    <submittedName>
        <fullName evidence="2">Uncharacterized protein</fullName>
    </submittedName>
</protein>
<gene>
    <name evidence="2" type="ORF">CYLTODRAFT_420969</name>
</gene>
<dbReference type="Proteomes" id="UP000054007">
    <property type="component" value="Unassembled WGS sequence"/>
</dbReference>
<feature type="region of interest" description="Disordered" evidence="1">
    <location>
        <begin position="86"/>
        <end position="144"/>
    </location>
</feature>